<organism evidence="3 4">
    <name type="scientific">Lasiosphaeria ovina</name>
    <dbReference type="NCBI Taxonomy" id="92902"/>
    <lineage>
        <taxon>Eukaryota</taxon>
        <taxon>Fungi</taxon>
        <taxon>Dikarya</taxon>
        <taxon>Ascomycota</taxon>
        <taxon>Pezizomycotina</taxon>
        <taxon>Sordariomycetes</taxon>
        <taxon>Sordariomycetidae</taxon>
        <taxon>Sordariales</taxon>
        <taxon>Lasiosphaeriaceae</taxon>
        <taxon>Lasiosphaeria</taxon>
    </lineage>
</organism>
<keyword evidence="4" id="KW-1185">Reference proteome</keyword>
<evidence type="ECO:0000259" key="2">
    <source>
        <dbReference type="PROSITE" id="PS50835"/>
    </source>
</evidence>
<feature type="signal peptide" evidence="1">
    <location>
        <begin position="1"/>
        <end position="20"/>
    </location>
</feature>
<dbReference type="Proteomes" id="UP001287356">
    <property type="component" value="Unassembled WGS sequence"/>
</dbReference>
<comment type="caution">
    <text evidence="3">The sequence shown here is derived from an EMBL/GenBank/DDBJ whole genome shotgun (WGS) entry which is preliminary data.</text>
</comment>
<feature type="chain" id="PRO_5042066528" description="Ig-like domain-containing protein" evidence="1">
    <location>
        <begin position="21"/>
        <end position="191"/>
    </location>
</feature>
<reference evidence="3" key="2">
    <citation type="submission" date="2023-06" db="EMBL/GenBank/DDBJ databases">
        <authorList>
            <consortium name="Lawrence Berkeley National Laboratory"/>
            <person name="Haridas S."/>
            <person name="Hensen N."/>
            <person name="Bonometti L."/>
            <person name="Westerberg I."/>
            <person name="Brannstrom I.O."/>
            <person name="Guillou S."/>
            <person name="Cros-Aarteil S."/>
            <person name="Calhoun S."/>
            <person name="Kuo A."/>
            <person name="Mondo S."/>
            <person name="Pangilinan J."/>
            <person name="Riley R."/>
            <person name="Labutti K."/>
            <person name="Andreopoulos B."/>
            <person name="Lipzen A."/>
            <person name="Chen C."/>
            <person name="Yanf M."/>
            <person name="Daum C."/>
            <person name="Ng V."/>
            <person name="Clum A."/>
            <person name="Steindorff A."/>
            <person name="Ohm R."/>
            <person name="Martin F."/>
            <person name="Silar P."/>
            <person name="Natvig D."/>
            <person name="Lalanne C."/>
            <person name="Gautier V."/>
            <person name="Ament-Velasquez S.L."/>
            <person name="Kruys A."/>
            <person name="Hutchinson M.I."/>
            <person name="Powell A.J."/>
            <person name="Barry K."/>
            <person name="Miller A.N."/>
            <person name="Grigoriev I.V."/>
            <person name="Debuchy R."/>
            <person name="Gladieux P."/>
            <person name="Thoren M.H."/>
            <person name="Johannesson H."/>
        </authorList>
    </citation>
    <scope>NUCLEOTIDE SEQUENCE</scope>
    <source>
        <strain evidence="3">CBS 958.72</strain>
    </source>
</reference>
<sequence length="191" mass="20444">MNALFLRVLLGLLALGSCIAAGPMATPSLKPLSLRTNTTDNSAGLFCGIFNTADTQDTDDNISWLKNNVGTCFTPARTCRRQSCINTSGVYVCNDNNHDITLSCAKDVVPRLDDVIVHCCNGAESGISGQKFSDDGTWNAIVAYGNCNHNWDADRPSMGPPDDIWGPNGACNKKDAVGVGLSLLVVMWQFL</sequence>
<dbReference type="InterPro" id="IPR007110">
    <property type="entry name" value="Ig-like_dom"/>
</dbReference>
<reference evidence="3" key="1">
    <citation type="journal article" date="2023" name="Mol. Phylogenet. Evol.">
        <title>Genome-scale phylogeny and comparative genomics of the fungal order Sordariales.</title>
        <authorList>
            <person name="Hensen N."/>
            <person name="Bonometti L."/>
            <person name="Westerberg I."/>
            <person name="Brannstrom I.O."/>
            <person name="Guillou S."/>
            <person name="Cros-Aarteil S."/>
            <person name="Calhoun S."/>
            <person name="Haridas S."/>
            <person name="Kuo A."/>
            <person name="Mondo S."/>
            <person name="Pangilinan J."/>
            <person name="Riley R."/>
            <person name="LaButti K."/>
            <person name="Andreopoulos B."/>
            <person name="Lipzen A."/>
            <person name="Chen C."/>
            <person name="Yan M."/>
            <person name="Daum C."/>
            <person name="Ng V."/>
            <person name="Clum A."/>
            <person name="Steindorff A."/>
            <person name="Ohm R.A."/>
            <person name="Martin F."/>
            <person name="Silar P."/>
            <person name="Natvig D.O."/>
            <person name="Lalanne C."/>
            <person name="Gautier V."/>
            <person name="Ament-Velasquez S.L."/>
            <person name="Kruys A."/>
            <person name="Hutchinson M.I."/>
            <person name="Powell A.J."/>
            <person name="Barry K."/>
            <person name="Miller A.N."/>
            <person name="Grigoriev I.V."/>
            <person name="Debuchy R."/>
            <person name="Gladieux P."/>
            <person name="Hiltunen Thoren M."/>
            <person name="Johannesson H."/>
        </authorList>
    </citation>
    <scope>NUCLEOTIDE SEQUENCE</scope>
    <source>
        <strain evidence="3">CBS 958.72</strain>
    </source>
</reference>
<evidence type="ECO:0000313" key="4">
    <source>
        <dbReference type="Proteomes" id="UP001287356"/>
    </source>
</evidence>
<dbReference type="PROSITE" id="PS50835">
    <property type="entry name" value="IG_LIKE"/>
    <property type="match status" value="1"/>
</dbReference>
<evidence type="ECO:0000256" key="1">
    <source>
        <dbReference type="SAM" id="SignalP"/>
    </source>
</evidence>
<evidence type="ECO:0000313" key="3">
    <source>
        <dbReference type="EMBL" id="KAK3365589.1"/>
    </source>
</evidence>
<protein>
    <recommendedName>
        <fullName evidence="2">Ig-like domain-containing protein</fullName>
    </recommendedName>
</protein>
<dbReference type="AlphaFoldDB" id="A0AAE0JWF5"/>
<name>A0AAE0JWF5_9PEZI</name>
<accession>A0AAE0JWF5</accession>
<proteinExistence type="predicted"/>
<feature type="domain" description="Ig-like" evidence="2">
    <location>
        <begin position="23"/>
        <end position="103"/>
    </location>
</feature>
<dbReference type="EMBL" id="JAULSN010000008">
    <property type="protein sequence ID" value="KAK3365589.1"/>
    <property type="molecule type" value="Genomic_DNA"/>
</dbReference>
<gene>
    <name evidence="3" type="ORF">B0T24DRAFT_710702</name>
</gene>
<dbReference type="PROSITE" id="PS51257">
    <property type="entry name" value="PROKAR_LIPOPROTEIN"/>
    <property type="match status" value="1"/>
</dbReference>
<keyword evidence="1" id="KW-0732">Signal</keyword>